<organism evidence="2 3">
    <name type="scientific">Araneus ventricosus</name>
    <name type="common">Orbweaver spider</name>
    <name type="synonym">Epeira ventricosa</name>
    <dbReference type="NCBI Taxonomy" id="182803"/>
    <lineage>
        <taxon>Eukaryota</taxon>
        <taxon>Metazoa</taxon>
        <taxon>Ecdysozoa</taxon>
        <taxon>Arthropoda</taxon>
        <taxon>Chelicerata</taxon>
        <taxon>Arachnida</taxon>
        <taxon>Araneae</taxon>
        <taxon>Araneomorphae</taxon>
        <taxon>Entelegynae</taxon>
        <taxon>Araneoidea</taxon>
        <taxon>Araneidae</taxon>
        <taxon>Araneus</taxon>
    </lineage>
</organism>
<gene>
    <name evidence="2" type="ORF">AVEN_188706_1</name>
</gene>
<feature type="compositionally biased region" description="Low complexity" evidence="1">
    <location>
        <begin position="265"/>
        <end position="282"/>
    </location>
</feature>
<dbReference type="GO" id="GO:0003676">
    <property type="term" value="F:nucleic acid binding"/>
    <property type="evidence" value="ECO:0007669"/>
    <property type="project" value="InterPro"/>
</dbReference>
<name>A0A4Y2D8H5_ARAVE</name>
<evidence type="ECO:0008006" key="4">
    <source>
        <dbReference type="Google" id="ProtNLM"/>
    </source>
</evidence>
<sequence length="375" mass="42842">MSLVSRSVVQMTLGSISIRRLYVQKTCFRLITSYNTGRRPFSSSFGRKEKKHYCAAACCRPLCSIREKNLRYYGAKMPSQCSFLCKATSCVCPPQRATEKGPLMLAREHVSWTRQQWVSVLFTDKSRFTLESDSGHLLIWREQRTRYHQSNTLERHSYRGGGIMVWAKISLSGHTDLHVFHGGTPTGVKYRDEILDPYVRPYAGAIGNDFILMDDNARPHRAVVVEGYLEGHGENLLIVEPLPVFLEPILKAKKKNRKRSRVQRSASNPSVQPSNSSSTSQSIEKHAEGINIKNNGPRQQMHRRSYACENCNPNTCAEIRTSEKDRKSNKTPFQNLTNGTILSSQNPPVKNQRQEKGKDRFSIMKFLKFQRRDSI</sequence>
<dbReference type="Gene3D" id="3.30.420.10">
    <property type="entry name" value="Ribonuclease H-like superfamily/Ribonuclease H"/>
    <property type="match status" value="1"/>
</dbReference>
<feature type="region of interest" description="Disordered" evidence="1">
    <location>
        <begin position="322"/>
        <end position="360"/>
    </location>
</feature>
<dbReference type="InterPro" id="IPR036397">
    <property type="entry name" value="RNaseH_sf"/>
</dbReference>
<dbReference type="OrthoDB" id="4843223at2759"/>
<dbReference type="EMBL" id="BGPR01000315">
    <property type="protein sequence ID" value="GBM12539.1"/>
    <property type="molecule type" value="Genomic_DNA"/>
</dbReference>
<dbReference type="Proteomes" id="UP000499080">
    <property type="component" value="Unassembled WGS sequence"/>
</dbReference>
<evidence type="ECO:0000256" key="1">
    <source>
        <dbReference type="SAM" id="MobiDB-lite"/>
    </source>
</evidence>
<accession>A0A4Y2D8H5</accession>
<reference evidence="2 3" key="1">
    <citation type="journal article" date="2019" name="Sci. Rep.">
        <title>Orb-weaving spider Araneus ventricosus genome elucidates the spidroin gene catalogue.</title>
        <authorList>
            <person name="Kono N."/>
            <person name="Nakamura H."/>
            <person name="Ohtoshi R."/>
            <person name="Moran D.A.P."/>
            <person name="Shinohara A."/>
            <person name="Yoshida Y."/>
            <person name="Fujiwara M."/>
            <person name="Mori M."/>
            <person name="Tomita M."/>
            <person name="Arakawa K."/>
        </authorList>
    </citation>
    <scope>NUCLEOTIDE SEQUENCE [LARGE SCALE GENOMIC DNA]</scope>
</reference>
<protein>
    <recommendedName>
        <fullName evidence="4">Transposable element Tcb2 transposase</fullName>
    </recommendedName>
</protein>
<dbReference type="AlphaFoldDB" id="A0A4Y2D8H5"/>
<feature type="compositionally biased region" description="Polar residues" evidence="1">
    <location>
        <begin position="330"/>
        <end position="351"/>
    </location>
</feature>
<proteinExistence type="predicted"/>
<evidence type="ECO:0000313" key="2">
    <source>
        <dbReference type="EMBL" id="GBM12539.1"/>
    </source>
</evidence>
<evidence type="ECO:0000313" key="3">
    <source>
        <dbReference type="Proteomes" id="UP000499080"/>
    </source>
</evidence>
<feature type="region of interest" description="Disordered" evidence="1">
    <location>
        <begin position="254"/>
        <end position="301"/>
    </location>
</feature>
<comment type="caution">
    <text evidence="2">The sequence shown here is derived from an EMBL/GenBank/DDBJ whole genome shotgun (WGS) entry which is preliminary data.</text>
</comment>
<keyword evidence="3" id="KW-1185">Reference proteome</keyword>